<evidence type="ECO:0000256" key="9">
    <source>
        <dbReference type="SAM" id="SignalP"/>
    </source>
</evidence>
<proteinExistence type="inferred from homology"/>
<evidence type="ECO:0000259" key="10">
    <source>
        <dbReference type="Pfam" id="PF07715"/>
    </source>
</evidence>
<comment type="similarity">
    <text evidence="7">Belongs to the TonB-dependent receptor family.</text>
</comment>
<feature type="compositionally biased region" description="Low complexity" evidence="8">
    <location>
        <begin position="840"/>
        <end position="850"/>
    </location>
</feature>
<keyword evidence="13" id="KW-1185">Reference proteome</keyword>
<dbReference type="SUPFAM" id="SSF49464">
    <property type="entry name" value="Carboxypeptidase regulatory domain-like"/>
    <property type="match status" value="1"/>
</dbReference>
<organism evidence="12 13">
    <name type="scientific">Pontibacter saemangeumensis</name>
    <dbReference type="NCBI Taxonomy" id="1084525"/>
    <lineage>
        <taxon>Bacteria</taxon>
        <taxon>Pseudomonadati</taxon>
        <taxon>Bacteroidota</taxon>
        <taxon>Cytophagia</taxon>
        <taxon>Cytophagales</taxon>
        <taxon>Hymenobacteraceae</taxon>
        <taxon>Pontibacter</taxon>
    </lineage>
</organism>
<dbReference type="Gene3D" id="2.40.170.20">
    <property type="entry name" value="TonB-dependent receptor, beta-barrel domain"/>
    <property type="match status" value="1"/>
</dbReference>
<dbReference type="EMBL" id="BAABHC010000002">
    <property type="protein sequence ID" value="GAA4424882.1"/>
    <property type="molecule type" value="Genomic_DNA"/>
</dbReference>
<keyword evidence="2 7" id="KW-0813">Transport</keyword>
<dbReference type="InterPro" id="IPR037066">
    <property type="entry name" value="Plug_dom_sf"/>
</dbReference>
<evidence type="ECO:0000256" key="5">
    <source>
        <dbReference type="ARBA" id="ARBA00023136"/>
    </source>
</evidence>
<accession>A0ABP8LAK6</accession>
<dbReference type="InterPro" id="IPR039426">
    <property type="entry name" value="TonB-dep_rcpt-like"/>
</dbReference>
<keyword evidence="9" id="KW-0732">Signal</keyword>
<feature type="chain" id="PRO_5046613657" evidence="9">
    <location>
        <begin position="20"/>
        <end position="1013"/>
    </location>
</feature>
<feature type="compositionally biased region" description="Low complexity" evidence="8">
    <location>
        <begin position="901"/>
        <end position="917"/>
    </location>
</feature>
<evidence type="ECO:0000256" key="7">
    <source>
        <dbReference type="PROSITE-ProRule" id="PRU01360"/>
    </source>
</evidence>
<evidence type="ECO:0000256" key="4">
    <source>
        <dbReference type="ARBA" id="ARBA00022692"/>
    </source>
</evidence>
<dbReference type="InterPro" id="IPR008969">
    <property type="entry name" value="CarboxyPept-like_regulatory"/>
</dbReference>
<feature type="signal peptide" evidence="9">
    <location>
        <begin position="1"/>
        <end position="19"/>
    </location>
</feature>
<sequence length="1013" mass="108582">MNKYFSSIVFACLCQVAVAQSPSGGGPLASTNISRATAGAVAPNAVAGSITGTVVDAATQQPVPYATIALVNPTTNKPVDGTMADDKGKFTLEKVAGGTYKVAVSFIGYEAKTLDIEVTDRNASVDLGKIAISSTAKALNEVVVEGQRAMIEEKVDRTVYNAENDLSNKGGDASDVLRKVPMLSVDLDGNVSMRGSQNIKVLINNRPSTITAGSVADALKQIPADMIKSVEVITSPSAKYDAEGSAGIINIVTKKNTLQGGSLNIDTGVGLRGANLGLNGSYRTGKMGFSLGGFGRMGYNTPGSFENVQTTIVDGVQNVVRQEAATDNNMMFGRYTFGWDYDINEKNYLNGSVQYGVRNWQANQDDLLSQRFQGGSLLSSTLRDVETTDNSGTVDVNLNYTHTFDKPQHEFSVLTQFSRNNRTNDFLNQIYIGDGNDLERRLKNINESFNQESTVQLDYTNPIAKNQLVELGVKQIRRQVTSDYETFMADGTGPFVKEASTNLSNVFNYNQDVTAGYLSYTLTTANNYSLKAGARYEYTTINANFENSEEGVSIPAYGVLVPSINLSKRLRDGNTVKLAYNRRIQRPSLEFLNPNIQNSNPAFRTVGNPELDPEFTNNYELSYSTYFKTTSLNFSTFVRNTNNSIQAVRQTAEDGVLETTFFNIGQEEAYGGSIFGSINLSNKLTLNGGTDIYYAVMSNNVEDPAQQASNSGVVYNIRAMGNYTLGQGWGIQGFGFYRGSQVQLQGLQGGFGIYSLNLKKDFNEGKGSIGFGAENFLSSSMNRRTELNTPTFSQTSNNVINNMNFKVNLSYRIGKMMSEGTRRRKKSVNNDDLKGGSGGAQDAAAAPTGPTQGGGMPQGTTMPQAGAQQGGKPSVATGGATQGARPAQFPGQQPASVPTGAPAQAAGTDSTAAAEPADSTQQVELTGRWKGTVGEREMTLDLVADGNTLTGTMQTPTGQAPLSNGIISGDEFSFTLTMGGNEVPYKGKMEGSAINLTADFQGQPVNITLTREK</sequence>
<feature type="region of interest" description="Disordered" evidence="8">
    <location>
        <begin position="817"/>
        <end position="923"/>
    </location>
</feature>
<evidence type="ECO:0000313" key="12">
    <source>
        <dbReference type="EMBL" id="GAA4424882.1"/>
    </source>
</evidence>
<dbReference type="PANTHER" id="PTHR40980:SF4">
    <property type="entry name" value="TONB-DEPENDENT RECEPTOR-LIKE BETA-BARREL DOMAIN-CONTAINING PROTEIN"/>
    <property type="match status" value="1"/>
</dbReference>
<evidence type="ECO:0000256" key="2">
    <source>
        <dbReference type="ARBA" id="ARBA00022448"/>
    </source>
</evidence>
<keyword evidence="5 7" id="KW-0472">Membrane</keyword>
<reference evidence="13" key="1">
    <citation type="journal article" date="2019" name="Int. J. Syst. Evol. Microbiol.">
        <title>The Global Catalogue of Microorganisms (GCM) 10K type strain sequencing project: providing services to taxonomists for standard genome sequencing and annotation.</title>
        <authorList>
            <consortium name="The Broad Institute Genomics Platform"/>
            <consortium name="The Broad Institute Genome Sequencing Center for Infectious Disease"/>
            <person name="Wu L."/>
            <person name="Ma J."/>
        </authorList>
    </citation>
    <scope>NUCLEOTIDE SEQUENCE [LARGE SCALE GENOMIC DNA]</scope>
    <source>
        <strain evidence="13">JCM 17926</strain>
    </source>
</reference>
<dbReference type="InterPro" id="IPR036942">
    <property type="entry name" value="Beta-barrel_TonB_sf"/>
</dbReference>
<protein>
    <submittedName>
        <fullName evidence="12">Outer membrane beta-barrel family protein</fullName>
    </submittedName>
</protein>
<evidence type="ECO:0000256" key="8">
    <source>
        <dbReference type="SAM" id="MobiDB-lite"/>
    </source>
</evidence>
<comment type="caution">
    <text evidence="12">The sequence shown here is derived from an EMBL/GenBank/DDBJ whole genome shotgun (WGS) entry which is preliminary data.</text>
</comment>
<comment type="subcellular location">
    <subcellularLocation>
        <location evidence="1 7">Cell outer membrane</location>
        <topology evidence="1 7">Multi-pass membrane protein</topology>
    </subcellularLocation>
</comment>
<dbReference type="Gene3D" id="2.60.40.1120">
    <property type="entry name" value="Carboxypeptidase-like, regulatory domain"/>
    <property type="match status" value="1"/>
</dbReference>
<dbReference type="SUPFAM" id="SSF56935">
    <property type="entry name" value="Porins"/>
    <property type="match status" value="1"/>
</dbReference>
<evidence type="ECO:0000259" key="11">
    <source>
        <dbReference type="Pfam" id="PF14905"/>
    </source>
</evidence>
<name>A0ABP8LAK6_9BACT</name>
<dbReference type="Proteomes" id="UP001500552">
    <property type="component" value="Unassembled WGS sequence"/>
</dbReference>
<dbReference type="InterPro" id="IPR041700">
    <property type="entry name" value="OMP_b-brl_3"/>
</dbReference>
<feature type="domain" description="Outer membrane protein beta-barrel" evidence="11">
    <location>
        <begin position="402"/>
        <end position="811"/>
    </location>
</feature>
<keyword evidence="6 7" id="KW-0998">Cell outer membrane</keyword>
<keyword evidence="3 7" id="KW-1134">Transmembrane beta strand</keyword>
<keyword evidence="4 7" id="KW-0812">Transmembrane</keyword>
<evidence type="ECO:0000256" key="1">
    <source>
        <dbReference type="ARBA" id="ARBA00004571"/>
    </source>
</evidence>
<dbReference type="Gene3D" id="2.170.130.10">
    <property type="entry name" value="TonB-dependent receptor, plug domain"/>
    <property type="match status" value="1"/>
</dbReference>
<dbReference type="PROSITE" id="PS52016">
    <property type="entry name" value="TONB_DEPENDENT_REC_3"/>
    <property type="match status" value="1"/>
</dbReference>
<evidence type="ECO:0000313" key="13">
    <source>
        <dbReference type="Proteomes" id="UP001500552"/>
    </source>
</evidence>
<feature type="domain" description="TonB-dependent receptor plug" evidence="10">
    <location>
        <begin position="156"/>
        <end position="248"/>
    </location>
</feature>
<dbReference type="Pfam" id="PF07715">
    <property type="entry name" value="Plug"/>
    <property type="match status" value="1"/>
</dbReference>
<gene>
    <name evidence="12" type="ORF">GCM10023188_05200</name>
</gene>
<dbReference type="Pfam" id="PF14905">
    <property type="entry name" value="OMP_b-brl_3"/>
    <property type="match status" value="1"/>
</dbReference>
<dbReference type="RefSeq" id="WP_345156591.1">
    <property type="nucleotide sequence ID" value="NZ_BAABHC010000002.1"/>
</dbReference>
<dbReference type="PANTHER" id="PTHR40980">
    <property type="entry name" value="PLUG DOMAIN-CONTAINING PROTEIN"/>
    <property type="match status" value="1"/>
</dbReference>
<evidence type="ECO:0000256" key="6">
    <source>
        <dbReference type="ARBA" id="ARBA00023237"/>
    </source>
</evidence>
<dbReference type="Pfam" id="PF13715">
    <property type="entry name" value="CarbopepD_reg_2"/>
    <property type="match status" value="1"/>
</dbReference>
<evidence type="ECO:0000256" key="3">
    <source>
        <dbReference type="ARBA" id="ARBA00022452"/>
    </source>
</evidence>
<dbReference type="InterPro" id="IPR012910">
    <property type="entry name" value="Plug_dom"/>
</dbReference>